<dbReference type="Gene3D" id="3.40.50.10740">
    <property type="entry name" value="Class I glutamine amidotransferase-like"/>
    <property type="match status" value="1"/>
</dbReference>
<keyword evidence="9" id="KW-1185">Reference proteome</keyword>
<dbReference type="Pfam" id="PF02016">
    <property type="entry name" value="Peptidase_S66"/>
    <property type="match status" value="1"/>
</dbReference>
<evidence type="ECO:0000256" key="1">
    <source>
        <dbReference type="ARBA" id="ARBA00010233"/>
    </source>
</evidence>
<keyword evidence="2" id="KW-0121">Carboxypeptidase</keyword>
<dbReference type="EMBL" id="CP053084">
    <property type="protein sequence ID" value="QJR29605.1"/>
    <property type="molecule type" value="Genomic_DNA"/>
</dbReference>
<reference evidence="8 9" key="1">
    <citation type="submission" date="2020-05" db="EMBL/GenBank/DDBJ databases">
        <title>Compete genome of Limnobacter sp. SAORIC-580.</title>
        <authorList>
            <person name="Song J."/>
            <person name="Cho J.-C."/>
        </authorList>
    </citation>
    <scope>NUCLEOTIDE SEQUENCE [LARGE SCALE GENOMIC DNA]</scope>
    <source>
        <strain evidence="8 9">SAORIC-580</strain>
    </source>
</reference>
<gene>
    <name evidence="8" type="ORF">HKT17_07690</name>
</gene>
<evidence type="ECO:0008006" key="10">
    <source>
        <dbReference type="Google" id="ProtNLM"/>
    </source>
</evidence>
<keyword evidence="3" id="KW-0645">Protease</keyword>
<evidence type="ECO:0000259" key="7">
    <source>
        <dbReference type="Pfam" id="PF17676"/>
    </source>
</evidence>
<dbReference type="PANTHER" id="PTHR30237:SF2">
    <property type="entry name" value="MUREIN TETRAPEPTIDE CARBOXYPEPTIDASE"/>
    <property type="match status" value="1"/>
</dbReference>
<evidence type="ECO:0000313" key="9">
    <source>
        <dbReference type="Proteomes" id="UP000501130"/>
    </source>
</evidence>
<evidence type="ECO:0000313" key="8">
    <source>
        <dbReference type="EMBL" id="QJR29605.1"/>
    </source>
</evidence>
<comment type="similarity">
    <text evidence="1">Belongs to the peptidase S66 family.</text>
</comment>
<dbReference type="InterPro" id="IPR027478">
    <property type="entry name" value="LdcA_N"/>
</dbReference>
<keyword evidence="5" id="KW-0720">Serine protease</keyword>
<evidence type="ECO:0000259" key="6">
    <source>
        <dbReference type="Pfam" id="PF02016"/>
    </source>
</evidence>
<dbReference type="SUPFAM" id="SSF141986">
    <property type="entry name" value="LD-carboxypeptidase A C-terminal domain-like"/>
    <property type="match status" value="1"/>
</dbReference>
<dbReference type="Gene3D" id="3.50.30.60">
    <property type="entry name" value="LD-carboxypeptidase A C-terminal domain-like"/>
    <property type="match status" value="1"/>
</dbReference>
<dbReference type="CDD" id="cd07025">
    <property type="entry name" value="Peptidase_S66"/>
    <property type="match status" value="1"/>
</dbReference>
<proteinExistence type="inferred from homology"/>
<dbReference type="InterPro" id="IPR027461">
    <property type="entry name" value="Carboxypeptidase_A_C_sf"/>
</dbReference>
<evidence type="ECO:0000256" key="2">
    <source>
        <dbReference type="ARBA" id="ARBA00022645"/>
    </source>
</evidence>
<dbReference type="InterPro" id="IPR003507">
    <property type="entry name" value="S66_fam"/>
</dbReference>
<dbReference type="Proteomes" id="UP000501130">
    <property type="component" value="Chromosome"/>
</dbReference>
<sequence length="326" mass="35242">MNTKPPIATNQALNQLVMFSPSGALVDETLLDRACYHLSNQHGFNVIEMPEARLRTQRFAGGEATRMASIENAFAMNTPSLLMATRGGYGLSRLLPLLNFPELAALQNANAHLLCGHSDITSLQLALLNAGAQPATLLHGPMACFDFGAEQGADPLTLEHFLRAVEKQAVHIEWPVECVGLSTEQQTIAIEGPVWGGNLTLLCSLLGTPWLPSVPGGILVLEDVNEPAYKIERMLLQLLHAGVLAQQKAIVLGNFCEPKPGTHDNGYSLRSAAEFVQDQLKHVPVLLNFPFGHCTPKACWFQGGQGTLTITGGHGEFNARLVQTLR</sequence>
<feature type="domain" description="LD-carboxypeptidase N-terminal" evidence="6">
    <location>
        <begin position="19"/>
        <end position="131"/>
    </location>
</feature>
<evidence type="ECO:0000256" key="4">
    <source>
        <dbReference type="ARBA" id="ARBA00022801"/>
    </source>
</evidence>
<dbReference type="PANTHER" id="PTHR30237">
    <property type="entry name" value="MURAMOYLTETRAPEPTIDE CARBOXYPEPTIDASE"/>
    <property type="match status" value="1"/>
</dbReference>
<dbReference type="InterPro" id="IPR040449">
    <property type="entry name" value="Peptidase_S66_N"/>
</dbReference>
<organism evidence="8 9">
    <name type="scientific">Limnobacter profundi</name>
    <dbReference type="NCBI Taxonomy" id="2732163"/>
    <lineage>
        <taxon>Bacteria</taxon>
        <taxon>Pseudomonadati</taxon>
        <taxon>Pseudomonadota</taxon>
        <taxon>Betaproteobacteria</taxon>
        <taxon>Burkholderiales</taxon>
        <taxon>Burkholderiaceae</taxon>
        <taxon>Limnobacter</taxon>
    </lineage>
</organism>
<protein>
    <recommendedName>
        <fullName evidence="10">LD-carboxypeptidase</fullName>
    </recommendedName>
</protein>
<dbReference type="SUPFAM" id="SSF52317">
    <property type="entry name" value="Class I glutamine amidotransferase-like"/>
    <property type="match status" value="1"/>
</dbReference>
<evidence type="ECO:0000256" key="5">
    <source>
        <dbReference type="ARBA" id="ARBA00022825"/>
    </source>
</evidence>
<name>A0ABX6N5D8_9BURK</name>
<evidence type="ECO:0000256" key="3">
    <source>
        <dbReference type="ARBA" id="ARBA00022670"/>
    </source>
</evidence>
<dbReference type="InterPro" id="IPR040921">
    <property type="entry name" value="Peptidase_S66C"/>
</dbReference>
<dbReference type="InterPro" id="IPR029062">
    <property type="entry name" value="Class_I_gatase-like"/>
</dbReference>
<dbReference type="Pfam" id="PF17676">
    <property type="entry name" value="Peptidase_S66C"/>
    <property type="match status" value="1"/>
</dbReference>
<feature type="domain" description="LD-carboxypeptidase C-terminal" evidence="7">
    <location>
        <begin position="191"/>
        <end position="308"/>
    </location>
</feature>
<accession>A0ABX6N5D8</accession>
<dbReference type="RefSeq" id="WP_171099074.1">
    <property type="nucleotide sequence ID" value="NZ_CP053084.1"/>
</dbReference>
<keyword evidence="4" id="KW-0378">Hydrolase</keyword>
<dbReference type="PIRSF" id="PIRSF028757">
    <property type="entry name" value="LD-carboxypeptidase"/>
    <property type="match status" value="1"/>
</dbReference>